<keyword evidence="2 7" id="KW-0349">Heme</keyword>
<reference evidence="9" key="1">
    <citation type="submission" date="2011-01" db="EMBL/GenBank/DDBJ databases">
        <title>Complete sequence of chromosome of Acidobacterium sp. MP5ACTX9.</title>
        <authorList>
            <consortium name="US DOE Joint Genome Institute"/>
            <person name="Lucas S."/>
            <person name="Copeland A."/>
            <person name="Lapidus A."/>
            <person name="Cheng J.-F."/>
            <person name="Goodwin L."/>
            <person name="Pitluck S."/>
            <person name="Teshima H."/>
            <person name="Detter J.C."/>
            <person name="Han C."/>
            <person name="Tapia R."/>
            <person name="Land M."/>
            <person name="Hauser L."/>
            <person name="Kyrpides N."/>
            <person name="Ivanova N."/>
            <person name="Ovchinnikova G."/>
            <person name="Pagani I."/>
            <person name="Rawat S.R."/>
            <person name="Mannisto M."/>
            <person name="Haggblom M.M."/>
            <person name="Woyke T."/>
        </authorList>
    </citation>
    <scope>NUCLEOTIDE SEQUENCE [LARGE SCALE GENOMIC DNA]</scope>
    <source>
        <strain evidence="9">MP5ACTX9</strain>
    </source>
</reference>
<keyword evidence="4" id="KW-0560">Oxidoreductase</keyword>
<dbReference type="InterPro" id="IPR001128">
    <property type="entry name" value="Cyt_P450"/>
</dbReference>
<keyword evidence="3 7" id="KW-0479">Metal-binding</keyword>
<dbReference type="CDD" id="cd20620">
    <property type="entry name" value="CYP132-like"/>
    <property type="match status" value="1"/>
</dbReference>
<keyword evidence="9" id="KW-1185">Reference proteome</keyword>
<evidence type="ECO:0000256" key="3">
    <source>
        <dbReference type="ARBA" id="ARBA00022723"/>
    </source>
</evidence>
<dbReference type="InterPro" id="IPR002401">
    <property type="entry name" value="Cyt_P450_E_grp-I"/>
</dbReference>
<dbReference type="STRING" id="1198114.AciX9_3680"/>
<dbReference type="InterPro" id="IPR036396">
    <property type="entry name" value="Cyt_P450_sf"/>
</dbReference>
<evidence type="ECO:0000256" key="7">
    <source>
        <dbReference type="PIRSR" id="PIRSR602401-1"/>
    </source>
</evidence>
<evidence type="ECO:0000256" key="2">
    <source>
        <dbReference type="ARBA" id="ARBA00022617"/>
    </source>
</evidence>
<accession>E8X5Q4</accession>
<comment type="similarity">
    <text evidence="1">Belongs to the cytochrome P450 family.</text>
</comment>
<evidence type="ECO:0000256" key="6">
    <source>
        <dbReference type="ARBA" id="ARBA00023033"/>
    </source>
</evidence>
<dbReference type="GO" id="GO:0016705">
    <property type="term" value="F:oxidoreductase activity, acting on paired donors, with incorporation or reduction of molecular oxygen"/>
    <property type="evidence" value="ECO:0007669"/>
    <property type="project" value="InterPro"/>
</dbReference>
<dbReference type="Gene3D" id="1.10.630.10">
    <property type="entry name" value="Cytochrome P450"/>
    <property type="match status" value="1"/>
</dbReference>
<dbReference type="KEGG" id="acm:AciX9_3680"/>
<dbReference type="PANTHER" id="PTHR24291">
    <property type="entry name" value="CYTOCHROME P450 FAMILY 4"/>
    <property type="match status" value="1"/>
</dbReference>
<comment type="cofactor">
    <cofactor evidence="7">
        <name>heme</name>
        <dbReference type="ChEBI" id="CHEBI:30413"/>
    </cofactor>
</comment>
<dbReference type="PaxDb" id="1198114-AciX9_3680"/>
<dbReference type="AlphaFoldDB" id="E8X5Q4"/>
<dbReference type="GO" id="GO:0005506">
    <property type="term" value="F:iron ion binding"/>
    <property type="evidence" value="ECO:0007669"/>
    <property type="project" value="InterPro"/>
</dbReference>
<dbReference type="GO" id="GO:0004497">
    <property type="term" value="F:monooxygenase activity"/>
    <property type="evidence" value="ECO:0007669"/>
    <property type="project" value="UniProtKB-KW"/>
</dbReference>
<evidence type="ECO:0000313" key="8">
    <source>
        <dbReference type="EMBL" id="ADW70681.1"/>
    </source>
</evidence>
<name>E8X5Q4_GRATM</name>
<keyword evidence="6" id="KW-0503">Monooxygenase</keyword>
<organism evidence="9">
    <name type="scientific">Granulicella tundricola (strain ATCC BAA-1859 / DSM 23138 / MP5ACTX9)</name>
    <dbReference type="NCBI Taxonomy" id="1198114"/>
    <lineage>
        <taxon>Bacteria</taxon>
        <taxon>Pseudomonadati</taxon>
        <taxon>Acidobacteriota</taxon>
        <taxon>Terriglobia</taxon>
        <taxon>Terriglobales</taxon>
        <taxon>Acidobacteriaceae</taxon>
        <taxon>Granulicella</taxon>
    </lineage>
</organism>
<keyword evidence="5 7" id="KW-0408">Iron</keyword>
<dbReference type="Pfam" id="PF00067">
    <property type="entry name" value="p450"/>
    <property type="match status" value="1"/>
</dbReference>
<dbReference type="PRINTS" id="PR00463">
    <property type="entry name" value="EP450I"/>
</dbReference>
<gene>
    <name evidence="8" type="ordered locus">AciX9_3680</name>
</gene>
<dbReference type="eggNOG" id="COG2124">
    <property type="taxonomic scope" value="Bacteria"/>
</dbReference>
<evidence type="ECO:0000256" key="5">
    <source>
        <dbReference type="ARBA" id="ARBA00023004"/>
    </source>
</evidence>
<dbReference type="SUPFAM" id="SSF48264">
    <property type="entry name" value="Cytochrome P450"/>
    <property type="match status" value="1"/>
</dbReference>
<sequence>MLRQFFSGGSLRRNAAEFMLQNAREYGDLNHYRIFGRNIYQLNHPDLIADYFLKDAPKHHRNMVMQSAREVLGHGLLTSEEPLHMRQRRLAQPAFLRERIAAYAEVIGNKTLELTARWKPGTITDLHPEMLELALRIVGKCLFDLDAFDDVTAIASAVDSFMSFMPLSFLPFARQIQRSPIPAMRRLERGKAHLDQLIYRMIAERRADPTDRGDLLSMLLNATEPEGDGSEASGMTDQQLHDECVTVILAGHETTANALSFALHLIAHDPAVQERLHEESTRVLGNRNPVAADYPWLPFATQVFAETMRLYPPVWVTGRTCAVPYTIAGYQIPVGATLLAPQYAVHRDPRFFADPERFDPSRFKPEKKAGLPRYAYFPFAGGSRQCIAEGLAWMEGTLVLAVIARDWRLTPPTGSAPRPAIKPAISLRPSHGTPLLIERRIPSYRGSD</sequence>
<evidence type="ECO:0000256" key="1">
    <source>
        <dbReference type="ARBA" id="ARBA00010617"/>
    </source>
</evidence>
<proteinExistence type="inferred from homology"/>
<evidence type="ECO:0000256" key="4">
    <source>
        <dbReference type="ARBA" id="ARBA00023002"/>
    </source>
</evidence>
<dbReference type="GO" id="GO:0020037">
    <property type="term" value="F:heme binding"/>
    <property type="evidence" value="ECO:0007669"/>
    <property type="project" value="InterPro"/>
</dbReference>
<dbReference type="PRINTS" id="PR00385">
    <property type="entry name" value="P450"/>
</dbReference>
<feature type="binding site" description="axial binding residue" evidence="7">
    <location>
        <position position="386"/>
    </location>
    <ligand>
        <name>heme</name>
        <dbReference type="ChEBI" id="CHEBI:30413"/>
    </ligand>
    <ligandPart>
        <name>Fe</name>
        <dbReference type="ChEBI" id="CHEBI:18248"/>
    </ligandPart>
</feature>
<dbReference type="OrthoDB" id="9789468at2"/>
<dbReference type="HOGENOM" id="CLU_001570_5_1_0"/>
<dbReference type="InterPro" id="IPR050196">
    <property type="entry name" value="Cytochrome_P450_Monoox"/>
</dbReference>
<dbReference type="Proteomes" id="UP000000343">
    <property type="component" value="Chromosome"/>
</dbReference>
<protein>
    <submittedName>
        <fullName evidence="8">Cytochrome P450</fullName>
    </submittedName>
</protein>
<evidence type="ECO:0000313" key="9">
    <source>
        <dbReference type="Proteomes" id="UP000000343"/>
    </source>
</evidence>
<dbReference type="PANTHER" id="PTHR24291:SF50">
    <property type="entry name" value="BIFUNCTIONAL ALBAFLAVENONE MONOOXYGENASE_TERPENE SYNTHASE"/>
    <property type="match status" value="1"/>
</dbReference>
<dbReference type="EMBL" id="CP002480">
    <property type="protein sequence ID" value="ADW70681.1"/>
    <property type="molecule type" value="Genomic_DNA"/>
</dbReference>